<dbReference type="InterPro" id="IPR002033">
    <property type="entry name" value="TatC"/>
</dbReference>
<sequence>MSAEELPEKPFLEHVYDLLETLRRMLIYSLVFILALYVAPSPLQLPGYSPLIFDLMAKTNEYMLDFNTSVFARPFITVFGLSGKQAVLISHGWFDALTASLLLAGLLAVVVLSPLHAYLIYRFVEPALYPHEKKVVKKYIAFSLVLFLLGSIYGYFVVMPIVFAVGAGLATLGGAALLFSIQEFYQNLFLGVLSTGVFFMFPLAVLTLHKIGLVSSETLSKQWRYVVFAIFAILAFITPDPTLVTDLVLGVPFMALYFLSIWLVKRSEKKGRKSS</sequence>
<dbReference type="PANTHER" id="PTHR30371:SF0">
    <property type="entry name" value="SEC-INDEPENDENT PROTEIN TRANSLOCASE PROTEIN TATC, CHLOROPLASTIC-RELATED"/>
    <property type="match status" value="1"/>
</dbReference>
<evidence type="ECO:0000313" key="6">
    <source>
        <dbReference type="EMBL" id="HGM46620.1"/>
    </source>
</evidence>
<evidence type="ECO:0000256" key="4">
    <source>
        <dbReference type="ARBA" id="ARBA00023136"/>
    </source>
</evidence>
<keyword evidence="3 5" id="KW-1133">Transmembrane helix</keyword>
<dbReference type="PRINTS" id="PR01840">
    <property type="entry name" value="TATCFAMILY"/>
</dbReference>
<keyword evidence="2 5" id="KW-0812">Transmembrane</keyword>
<feature type="transmembrane region" description="Helical" evidence="5">
    <location>
        <begin position="25"/>
        <end position="43"/>
    </location>
</feature>
<comment type="function">
    <text evidence="5">Part of the twin-arginine translocation (Tat) system that transports large folded proteins containing a characteristic twin-arginine motif in their signal peptide across membranes.</text>
</comment>
<organism evidence="6">
    <name type="scientific">Thermofilum pendens</name>
    <dbReference type="NCBI Taxonomy" id="2269"/>
    <lineage>
        <taxon>Archaea</taxon>
        <taxon>Thermoproteota</taxon>
        <taxon>Thermoprotei</taxon>
        <taxon>Thermofilales</taxon>
        <taxon>Thermofilaceae</taxon>
        <taxon>Thermofilum</taxon>
    </lineage>
</organism>
<reference evidence="6" key="1">
    <citation type="journal article" date="2020" name="mSystems">
        <title>Genome- and Community-Level Interaction Insights into Carbon Utilization and Element Cycling Functions of Hydrothermarchaeota in Hydrothermal Sediment.</title>
        <authorList>
            <person name="Zhou Z."/>
            <person name="Liu Y."/>
            <person name="Xu W."/>
            <person name="Pan J."/>
            <person name="Luo Z.H."/>
            <person name="Li M."/>
        </authorList>
    </citation>
    <scope>NUCLEOTIDE SEQUENCE</scope>
    <source>
        <strain evidence="6">SpSt-649</strain>
    </source>
</reference>
<feature type="transmembrane region" description="Helical" evidence="5">
    <location>
        <begin position="93"/>
        <end position="119"/>
    </location>
</feature>
<comment type="similarity">
    <text evidence="5">Belongs to the TatC family.</text>
</comment>
<keyword evidence="5" id="KW-0813">Transport</keyword>
<feature type="transmembrane region" description="Helical" evidence="5">
    <location>
        <begin position="247"/>
        <end position="264"/>
    </location>
</feature>
<feature type="transmembrane region" description="Helical" evidence="5">
    <location>
        <begin position="223"/>
        <end position="241"/>
    </location>
</feature>
<dbReference type="GO" id="GO:0043953">
    <property type="term" value="P:protein transport by the Tat complex"/>
    <property type="evidence" value="ECO:0007669"/>
    <property type="project" value="UniProtKB-UniRule"/>
</dbReference>
<keyword evidence="5" id="KW-0653">Protein transport</keyword>
<dbReference type="AlphaFoldDB" id="A0A7C4D1X1"/>
<evidence type="ECO:0000256" key="5">
    <source>
        <dbReference type="HAMAP-Rule" id="MF_00902"/>
    </source>
</evidence>
<keyword evidence="4 5" id="KW-0472">Membrane</keyword>
<gene>
    <name evidence="5" type="primary">tatC</name>
    <name evidence="6" type="ORF">ENU21_02545</name>
</gene>
<dbReference type="PANTHER" id="PTHR30371">
    <property type="entry name" value="SEC-INDEPENDENT PROTEIN TRANSLOCASE PROTEIN TATC"/>
    <property type="match status" value="1"/>
</dbReference>
<protein>
    <recommendedName>
        <fullName evidence="5">Sec-independent protein translocase protein TatC</fullName>
    </recommendedName>
</protein>
<dbReference type="Pfam" id="PF00902">
    <property type="entry name" value="TatC"/>
    <property type="match status" value="1"/>
</dbReference>
<accession>A0A7C4D1X1</accession>
<evidence type="ECO:0000256" key="2">
    <source>
        <dbReference type="ARBA" id="ARBA00022692"/>
    </source>
</evidence>
<comment type="subunit">
    <text evidence="5">Forms a complex with TatA.</text>
</comment>
<feature type="transmembrane region" description="Helical" evidence="5">
    <location>
        <begin position="188"/>
        <end position="211"/>
    </location>
</feature>
<name>A0A7C4D1X1_THEPE</name>
<dbReference type="GO" id="GO:0009977">
    <property type="term" value="F:proton motive force dependent protein transmembrane transporter activity"/>
    <property type="evidence" value="ECO:0007669"/>
    <property type="project" value="TreeGrafter"/>
</dbReference>
<dbReference type="HAMAP" id="MF_00902">
    <property type="entry name" value="TatC"/>
    <property type="match status" value="1"/>
</dbReference>
<dbReference type="EMBL" id="DTBQ01000071">
    <property type="protein sequence ID" value="HGM46620.1"/>
    <property type="molecule type" value="Genomic_DNA"/>
</dbReference>
<comment type="caution">
    <text evidence="6">The sequence shown here is derived from an EMBL/GenBank/DDBJ whole genome shotgun (WGS) entry which is preliminary data.</text>
</comment>
<keyword evidence="5" id="KW-1003">Cell membrane</keyword>
<feature type="transmembrane region" description="Helical" evidence="5">
    <location>
        <begin position="139"/>
        <end position="156"/>
    </location>
</feature>
<dbReference type="GO" id="GO:0033281">
    <property type="term" value="C:TAT protein transport complex"/>
    <property type="evidence" value="ECO:0007669"/>
    <property type="project" value="UniProtKB-UniRule"/>
</dbReference>
<evidence type="ECO:0000256" key="1">
    <source>
        <dbReference type="ARBA" id="ARBA00004141"/>
    </source>
</evidence>
<dbReference type="GO" id="GO:0065002">
    <property type="term" value="P:intracellular protein transmembrane transport"/>
    <property type="evidence" value="ECO:0007669"/>
    <property type="project" value="TreeGrafter"/>
</dbReference>
<evidence type="ECO:0000256" key="3">
    <source>
        <dbReference type="ARBA" id="ARBA00022989"/>
    </source>
</evidence>
<keyword evidence="5" id="KW-0811">Translocation</keyword>
<comment type="subcellular location">
    <subcellularLocation>
        <location evidence="5">Cell membrane</location>
        <topology evidence="5">Multi-pass membrane protein</topology>
    </subcellularLocation>
    <subcellularLocation>
        <location evidence="1">Membrane</location>
        <topology evidence="1">Multi-pass membrane protein</topology>
    </subcellularLocation>
</comment>
<proteinExistence type="inferred from homology"/>